<name>A0AAN7S466_MYCAM</name>
<keyword evidence="2" id="KW-1185">Reference proteome</keyword>
<organism evidence="1 2">
    <name type="scientific">Mycteria americana</name>
    <name type="common">Wood stork</name>
    <dbReference type="NCBI Taxonomy" id="33587"/>
    <lineage>
        <taxon>Eukaryota</taxon>
        <taxon>Metazoa</taxon>
        <taxon>Chordata</taxon>
        <taxon>Craniata</taxon>
        <taxon>Vertebrata</taxon>
        <taxon>Euteleostomi</taxon>
        <taxon>Archelosauria</taxon>
        <taxon>Archosauria</taxon>
        <taxon>Dinosauria</taxon>
        <taxon>Saurischia</taxon>
        <taxon>Theropoda</taxon>
        <taxon>Coelurosauria</taxon>
        <taxon>Aves</taxon>
        <taxon>Neognathae</taxon>
        <taxon>Neoaves</taxon>
        <taxon>Aequornithes</taxon>
        <taxon>Ciconiiformes</taxon>
        <taxon>Ciconiidae</taxon>
        <taxon>Mycteria</taxon>
    </lineage>
</organism>
<comment type="caution">
    <text evidence="1">The sequence shown here is derived from an EMBL/GenBank/DDBJ whole genome shotgun (WGS) entry which is preliminary data.</text>
</comment>
<protein>
    <submittedName>
        <fullName evidence="1">Uncharacterized protein</fullName>
    </submittedName>
</protein>
<proteinExistence type="predicted"/>
<reference evidence="1 2" key="1">
    <citation type="journal article" date="2023" name="J. Hered.">
        <title>Chromosome-level genome of the wood stork (Mycteria americana) provides insight into avian chromosome evolution.</title>
        <authorList>
            <person name="Flamio R. Jr."/>
            <person name="Ramstad K.M."/>
        </authorList>
    </citation>
    <scope>NUCLEOTIDE SEQUENCE [LARGE SCALE GENOMIC DNA]</scope>
    <source>
        <strain evidence="1">JAX WOST 10</strain>
    </source>
</reference>
<dbReference type="Proteomes" id="UP001333110">
    <property type="component" value="Unassembled WGS sequence"/>
</dbReference>
<dbReference type="AlphaFoldDB" id="A0AAN7S466"/>
<accession>A0AAN7S466</accession>
<dbReference type="EMBL" id="JAUNZN010000002">
    <property type="protein sequence ID" value="KAK4827885.1"/>
    <property type="molecule type" value="Genomic_DNA"/>
</dbReference>
<dbReference type="PANTHER" id="PTHR33332">
    <property type="entry name" value="REVERSE TRANSCRIPTASE DOMAIN-CONTAINING PROTEIN"/>
    <property type="match status" value="1"/>
</dbReference>
<sequence length="104" mass="11402">MNFSQGKCKVLHLGRKNSTYQDGLGTDQLESSYAENALEVLGDTNLKMCQQCALAGKKAGSIMGCIRRSITSRSREVMLPLYSVLVRHIWSAVSSSPQHLLVST</sequence>
<evidence type="ECO:0000313" key="1">
    <source>
        <dbReference type="EMBL" id="KAK4827885.1"/>
    </source>
</evidence>
<gene>
    <name evidence="1" type="ORF">QYF61_022308</name>
</gene>
<evidence type="ECO:0000313" key="2">
    <source>
        <dbReference type="Proteomes" id="UP001333110"/>
    </source>
</evidence>